<dbReference type="NCBIfam" id="TIGR03505">
    <property type="entry name" value="FimV_core"/>
    <property type="match status" value="1"/>
</dbReference>
<dbReference type="KEGG" id="xbc:ELE36_14035"/>
<gene>
    <name evidence="4" type="ORF">ELE36_14035</name>
</gene>
<feature type="compositionally biased region" description="Low complexity" evidence="2">
    <location>
        <begin position="540"/>
        <end position="554"/>
    </location>
</feature>
<dbReference type="InterPro" id="IPR020012">
    <property type="entry name" value="LysM_FimV"/>
</dbReference>
<organism evidence="4 5">
    <name type="scientific">Pseudolysobacter antarcticus</name>
    <dbReference type="NCBI Taxonomy" id="2511995"/>
    <lineage>
        <taxon>Bacteria</taxon>
        <taxon>Pseudomonadati</taxon>
        <taxon>Pseudomonadota</taxon>
        <taxon>Gammaproteobacteria</taxon>
        <taxon>Lysobacterales</taxon>
        <taxon>Rhodanobacteraceae</taxon>
        <taxon>Pseudolysobacter</taxon>
    </lineage>
</organism>
<evidence type="ECO:0000256" key="2">
    <source>
        <dbReference type="SAM" id="MobiDB-lite"/>
    </source>
</evidence>
<evidence type="ECO:0000313" key="4">
    <source>
        <dbReference type="EMBL" id="QBB71381.1"/>
    </source>
</evidence>
<feature type="compositionally biased region" description="Pro residues" evidence="2">
    <location>
        <begin position="519"/>
        <end position="534"/>
    </location>
</feature>
<dbReference type="InterPro" id="IPR020011">
    <property type="entry name" value="FimV_C"/>
</dbReference>
<accession>A0A411HLK0</accession>
<keyword evidence="5" id="KW-1185">Reference proteome</keyword>
<dbReference type="EMBL" id="CP035704">
    <property type="protein sequence ID" value="QBB71381.1"/>
    <property type="molecule type" value="Genomic_DNA"/>
</dbReference>
<evidence type="ECO:0000259" key="3">
    <source>
        <dbReference type="Pfam" id="PF25800"/>
    </source>
</evidence>
<dbReference type="Pfam" id="PF25800">
    <property type="entry name" value="FimV_N"/>
    <property type="match status" value="1"/>
</dbReference>
<keyword evidence="1" id="KW-0175">Coiled coil</keyword>
<dbReference type="Proteomes" id="UP000291562">
    <property type="component" value="Chromosome"/>
</dbReference>
<feature type="region of interest" description="Disordered" evidence="2">
    <location>
        <begin position="287"/>
        <end position="352"/>
    </location>
</feature>
<dbReference type="Gene3D" id="1.20.58.2200">
    <property type="match status" value="1"/>
</dbReference>
<dbReference type="NCBIfam" id="TIGR03504">
    <property type="entry name" value="FimV_Cterm"/>
    <property type="match status" value="1"/>
</dbReference>
<feature type="coiled-coil region" evidence="1">
    <location>
        <begin position="357"/>
        <end position="419"/>
    </location>
</feature>
<evidence type="ECO:0000256" key="1">
    <source>
        <dbReference type="SAM" id="Coils"/>
    </source>
</evidence>
<protein>
    <recommendedName>
        <fullName evidence="3">FimV N-terminal domain-containing protein</fullName>
    </recommendedName>
</protein>
<sequence>MNAPIKLSLAIALALGGTNVWALGLGAIQVKSGLNQPLIAEIPVTVSSPGEAAELAVSLANDEDFARVGLSRGRVGAALQFAVVTQPQGGTVIQVTSTENVREPYLDFLIQANWAKGKLLREYTVLLDPPVTAPAAKSSIAAVSKPAPAPVVAKTPAIVPGDTAPAKVRQPASAPAPAAPVAAAKAPAAAPASAPITGKEFGPVTSGSALSQVAQAVRGDSSTDLNRLMLALYKANPQAFFKPNINALKTGAVLRIPSADEIQAIGSLREAAAQVNSQAHDWASGAQPTMVAGGQTDVSSKTDKAPAKADAGGKKGVSERLALVPPRAGKDDQGKADQPGAAGHGKTVASNGSVAELARAQESLVAREHEAAELKSRLKDLEDIKSKNDRLISLKDSEIAELQRKLKDTQDAATKAAATAAVKPAPSAPVVADVKPTDAKPADAKPADAKPAVDSKPITAVAPVVVPPPAMAPVLTDAEKAKAAAANAAVTPSPASKSDTTPPATVAAVPPVTAITPTPATPPVTTPPPAPSSPPLADVTPATTTPSASSEAPHVTPPAPIAVVPPAKPAPVAAKPAVTTPVVADEPWYKNTLILSGAGALLLIIGLFALLRSRKPATPIRPVRETGLSDDLDMPHAQDEEEHALLEDLARHPDDIDRHLELLSLYYAHRDVAKFESAAQAMHAQITDPSQLEWQQVKAMGAELAPTHPLFADAEYHAHYASDRDDAELDHDIAPMPDHSHDYAPEKAAAWSAPVAHDAVTQPHLHHLDSDELDLPLHHDFDVTPTSHDLVDMDEPEHDHAVPLHEPLALEEAIVTKLDLARAYLDMGDPDGARSMIEEVIAEGNETQKQEARKLLEEVR</sequence>
<feature type="region of interest" description="Disordered" evidence="2">
    <location>
        <begin position="429"/>
        <end position="453"/>
    </location>
</feature>
<dbReference type="InterPro" id="IPR038440">
    <property type="entry name" value="FimV_C_sf"/>
</dbReference>
<dbReference type="InterPro" id="IPR057840">
    <property type="entry name" value="FimV_N"/>
</dbReference>
<dbReference type="OrthoDB" id="5298707at2"/>
<dbReference type="AlphaFoldDB" id="A0A411HLK0"/>
<evidence type="ECO:0000313" key="5">
    <source>
        <dbReference type="Proteomes" id="UP000291562"/>
    </source>
</evidence>
<reference evidence="4 5" key="1">
    <citation type="submission" date="2019-01" db="EMBL/GenBank/DDBJ databases">
        <title>Pseudolysobacter antarctica gen. nov., sp. nov., isolated from Fildes Peninsula, Antarctica.</title>
        <authorList>
            <person name="Wei Z."/>
            <person name="Peng F."/>
        </authorList>
    </citation>
    <scope>NUCLEOTIDE SEQUENCE [LARGE SCALE GENOMIC DNA]</scope>
    <source>
        <strain evidence="4 5">AQ6-296</strain>
    </source>
</reference>
<feature type="compositionally biased region" description="Basic and acidic residues" evidence="2">
    <location>
        <begin position="435"/>
        <end position="453"/>
    </location>
</feature>
<feature type="region of interest" description="Disordered" evidence="2">
    <location>
        <begin position="513"/>
        <end position="557"/>
    </location>
</feature>
<proteinExistence type="predicted"/>
<feature type="compositionally biased region" description="Basic and acidic residues" evidence="2">
    <location>
        <begin position="300"/>
        <end position="318"/>
    </location>
</feature>
<feature type="domain" description="FimV N-terminal" evidence="3">
    <location>
        <begin position="23"/>
        <end position="130"/>
    </location>
</feature>
<name>A0A411HLK0_9GAMM</name>
<dbReference type="RefSeq" id="WP_129834326.1">
    <property type="nucleotide sequence ID" value="NZ_CP035704.1"/>
</dbReference>